<dbReference type="Gene3D" id="2.120.10.70">
    <property type="entry name" value="Fucose-specific lectin"/>
    <property type="match status" value="1"/>
</dbReference>
<dbReference type="InterPro" id="IPR036638">
    <property type="entry name" value="HLH_DNA-bd_sf"/>
</dbReference>
<evidence type="ECO:0000256" key="7">
    <source>
        <dbReference type="SAM" id="Phobius"/>
    </source>
</evidence>
<keyword evidence="3" id="KW-0238">DNA-binding</keyword>
<dbReference type="CDD" id="cd11404">
    <property type="entry name" value="bHLHzip_Mlx_like"/>
    <property type="match status" value="1"/>
</dbReference>
<evidence type="ECO:0000259" key="8">
    <source>
        <dbReference type="PROSITE" id="PS50888"/>
    </source>
</evidence>
<accession>A0A179GQ89</accession>
<reference evidence="9 10" key="1">
    <citation type="submission" date="2016-01" db="EMBL/GenBank/DDBJ databases">
        <title>Biosynthesis of antibiotic leucinostatins and their inhibition on Phytophthora in bio-control Purpureocillium lilacinum.</title>
        <authorList>
            <person name="Wang G."/>
            <person name="Liu Z."/>
            <person name="Lin R."/>
            <person name="Li E."/>
            <person name="Mao Z."/>
            <person name="Ling J."/>
            <person name="Yin W."/>
            <person name="Xie B."/>
        </authorList>
    </citation>
    <scope>NUCLEOTIDE SEQUENCE [LARGE SCALE GENOMIC DNA]</scope>
    <source>
        <strain evidence="9">PLBJ-1</strain>
    </source>
</reference>
<dbReference type="GO" id="GO:0000981">
    <property type="term" value="F:DNA-binding transcription factor activity, RNA polymerase II-specific"/>
    <property type="evidence" value="ECO:0007669"/>
    <property type="project" value="TreeGrafter"/>
</dbReference>
<dbReference type="AlphaFoldDB" id="A0A179GQ89"/>
<gene>
    <name evidence="9" type="ORF">VFPBJ_05691</name>
</gene>
<feature type="compositionally biased region" description="Basic and acidic residues" evidence="6">
    <location>
        <begin position="274"/>
        <end position="288"/>
    </location>
</feature>
<keyword evidence="7" id="KW-1133">Transmembrane helix</keyword>
<dbReference type="PANTHER" id="PTHR15741">
    <property type="entry name" value="BASIC HELIX-LOOP-HELIX ZIP TRANSCRIPTION FACTOR"/>
    <property type="match status" value="1"/>
</dbReference>
<name>A0A179GQ89_PURLI</name>
<dbReference type="GO" id="GO:0000978">
    <property type="term" value="F:RNA polymerase II cis-regulatory region sequence-specific DNA binding"/>
    <property type="evidence" value="ECO:0007669"/>
    <property type="project" value="TreeGrafter"/>
</dbReference>
<evidence type="ECO:0000313" key="9">
    <source>
        <dbReference type="EMBL" id="OAQ80106.1"/>
    </source>
</evidence>
<organism evidence="9 10">
    <name type="scientific">Purpureocillium lilacinum</name>
    <name type="common">Paecilomyces lilacinus</name>
    <dbReference type="NCBI Taxonomy" id="33203"/>
    <lineage>
        <taxon>Eukaryota</taxon>
        <taxon>Fungi</taxon>
        <taxon>Dikarya</taxon>
        <taxon>Ascomycota</taxon>
        <taxon>Pezizomycotina</taxon>
        <taxon>Sordariomycetes</taxon>
        <taxon>Hypocreomycetidae</taxon>
        <taxon>Hypocreales</taxon>
        <taxon>Ophiocordycipitaceae</taxon>
        <taxon>Purpureocillium</taxon>
    </lineage>
</organism>
<dbReference type="EMBL" id="LSBH01000004">
    <property type="protein sequence ID" value="OAQ80106.1"/>
    <property type="molecule type" value="Genomic_DNA"/>
</dbReference>
<keyword evidence="4" id="KW-0804">Transcription</keyword>
<feature type="region of interest" description="Disordered" evidence="6">
    <location>
        <begin position="1"/>
        <end position="26"/>
    </location>
</feature>
<feature type="region of interest" description="Disordered" evidence="6">
    <location>
        <begin position="168"/>
        <end position="199"/>
    </location>
</feature>
<dbReference type="SMART" id="SM00353">
    <property type="entry name" value="HLH"/>
    <property type="match status" value="1"/>
</dbReference>
<feature type="region of interest" description="Disordered" evidence="6">
    <location>
        <begin position="93"/>
        <end position="156"/>
    </location>
</feature>
<feature type="compositionally biased region" description="Basic and acidic residues" evidence="6">
    <location>
        <begin position="354"/>
        <end position="376"/>
    </location>
</feature>
<evidence type="ECO:0000313" key="10">
    <source>
        <dbReference type="Proteomes" id="UP000078240"/>
    </source>
</evidence>
<keyword evidence="5" id="KW-0539">Nucleus</keyword>
<dbReference type="Proteomes" id="UP000078240">
    <property type="component" value="Unassembled WGS sequence"/>
</dbReference>
<comment type="caution">
    <text evidence="9">The sequence shown here is derived from an EMBL/GenBank/DDBJ whole genome shotgun (WGS) entry which is preliminary data.</text>
</comment>
<feature type="compositionally biased region" description="Polar residues" evidence="6">
    <location>
        <begin position="568"/>
        <end position="577"/>
    </location>
</feature>
<dbReference type="InterPro" id="IPR052207">
    <property type="entry name" value="Max-like/E-box_TFs"/>
</dbReference>
<feature type="domain" description="BHLH" evidence="8">
    <location>
        <begin position="363"/>
        <end position="414"/>
    </location>
</feature>
<feature type="compositionally biased region" description="Pro residues" evidence="6">
    <location>
        <begin position="137"/>
        <end position="147"/>
    </location>
</feature>
<keyword evidence="7" id="KW-0812">Transmembrane</keyword>
<dbReference type="Pfam" id="PF00010">
    <property type="entry name" value="HLH"/>
    <property type="match status" value="1"/>
</dbReference>
<feature type="region of interest" description="Disordered" evidence="6">
    <location>
        <begin position="525"/>
        <end position="577"/>
    </location>
</feature>
<feature type="compositionally biased region" description="Low complexity" evidence="6">
    <location>
        <begin position="169"/>
        <end position="183"/>
    </location>
</feature>
<feature type="compositionally biased region" description="Low complexity" evidence="6">
    <location>
        <begin position="536"/>
        <end position="557"/>
    </location>
</feature>
<dbReference type="PROSITE" id="PS50888">
    <property type="entry name" value="BHLH"/>
    <property type="match status" value="1"/>
</dbReference>
<keyword evidence="7" id="KW-0472">Membrane</keyword>
<sequence length="890" mass="95300">MLAVQQAPRMGSTQPDSDPLLPFGYAVDPTQESLFDAPDPAPGAPLLSETDSKFLSSFFEDLTANQYNMPSFGEGLNFSDAWLDLPPQFMGTATSFGPQSGSLDSSGDQGYANSNNGHSNSNAQLELQRMMSGSSLMPPPPPPPSQPQPFQQQHSDDVLSAAATLLQNGSSSRGSVSSKGGDSPQSRRPVGGYPVGHLRHQPMEEFKEENRRSSLVTEHDNTFTEWMWGSKERTPVRKVNLGDIQWGSDSNFGTPQGYVPEPHKDSPVNGRSPLEPRDGSDYIKREDDPNAPPRKRRKSKNVREAADEDEDDEVNSSKSGKKRKPRSERNGTSPLSDATASSRRRKSTANGAKPPRENLTEEQKRENHIRSEQKRRTLIKEGFDDLGDLVPGLKGGGFSKSTTLAMAAEWLEDLLRGNKTLAAQRDDERYPTAVVTDNYASGLEVADQQHVDPHGRDKLTPEEVPKDDVDKQAYHADKEAVGPATGGAAPARTCCGLKRRTFLIVVAVAAVIVIGAVVGGVVGGLRANKDSDVNTSSGSGPGSDSDAPQPTWTGTGPAPIPTGPIQPSQRSLAVSASADNETQELQLFYQDLGTTDVLLRRIRNDEARTEHKLNLTIPPDWGTSLAAAAVNGTGTGSGSSTTDPVSTQLFYISSAGRANASVVQATLECPPRGETCATRSNTVVSANVTGHRVNARTRLAALRIGGDGGGGGGGILRVYYQAEDGSLSVLNGDRAASSGWTTTLVRTGVYMSSAIVAHGPDKDDLSLYYINSTNQLQFLEYSDILGPNRAEPVKTAPGSAWDPSVSMAGVFVPGLSPRRLFYAQPSNGTMVAYYKPGADFRSSTDPNWGTVDGGLAAAAWARQTRVYYFQGKDLVVSVQNVTGWEKPKVL</sequence>
<feature type="compositionally biased region" description="Polar residues" evidence="6">
    <location>
        <begin position="330"/>
        <end position="341"/>
    </location>
</feature>
<dbReference type="InterPro" id="IPR011598">
    <property type="entry name" value="bHLH_dom"/>
</dbReference>
<dbReference type="SUPFAM" id="SSF47459">
    <property type="entry name" value="HLH, helix-loop-helix DNA-binding domain"/>
    <property type="match status" value="1"/>
</dbReference>
<proteinExistence type="predicted"/>
<evidence type="ECO:0000256" key="5">
    <source>
        <dbReference type="ARBA" id="ARBA00023242"/>
    </source>
</evidence>
<dbReference type="Gene3D" id="4.10.280.10">
    <property type="entry name" value="Helix-loop-helix DNA-binding domain"/>
    <property type="match status" value="1"/>
</dbReference>
<feature type="region of interest" description="Disordered" evidence="6">
    <location>
        <begin position="241"/>
        <end position="376"/>
    </location>
</feature>
<dbReference type="PANTHER" id="PTHR15741:SF27">
    <property type="entry name" value="TRANSCRIPTION FACTOR AP-4"/>
    <property type="match status" value="1"/>
</dbReference>
<keyword evidence="2" id="KW-0805">Transcription regulation</keyword>
<dbReference type="SUPFAM" id="SSF89372">
    <property type="entry name" value="Fucose-specific lectin"/>
    <property type="match status" value="1"/>
</dbReference>
<feature type="compositionally biased region" description="Low complexity" evidence="6">
    <location>
        <begin position="97"/>
        <end position="122"/>
    </location>
</feature>
<dbReference type="GO" id="GO:0046983">
    <property type="term" value="F:protein dimerization activity"/>
    <property type="evidence" value="ECO:0007669"/>
    <property type="project" value="InterPro"/>
</dbReference>
<feature type="transmembrane region" description="Helical" evidence="7">
    <location>
        <begin position="502"/>
        <end position="525"/>
    </location>
</feature>
<evidence type="ECO:0000256" key="1">
    <source>
        <dbReference type="ARBA" id="ARBA00004123"/>
    </source>
</evidence>
<comment type="subcellular location">
    <subcellularLocation>
        <location evidence="1">Nucleus</location>
    </subcellularLocation>
</comment>
<evidence type="ECO:0000256" key="4">
    <source>
        <dbReference type="ARBA" id="ARBA00023163"/>
    </source>
</evidence>
<dbReference type="GO" id="GO:0005634">
    <property type="term" value="C:nucleus"/>
    <property type="evidence" value="ECO:0007669"/>
    <property type="project" value="UniProtKB-SubCell"/>
</dbReference>
<evidence type="ECO:0000256" key="3">
    <source>
        <dbReference type="ARBA" id="ARBA00023125"/>
    </source>
</evidence>
<protein>
    <submittedName>
        <fullName evidence="9">BHLH family transcription factor</fullName>
    </submittedName>
</protein>
<evidence type="ECO:0000256" key="6">
    <source>
        <dbReference type="SAM" id="MobiDB-lite"/>
    </source>
</evidence>
<evidence type="ECO:0000256" key="2">
    <source>
        <dbReference type="ARBA" id="ARBA00023015"/>
    </source>
</evidence>